<dbReference type="InterPro" id="IPR027417">
    <property type="entry name" value="P-loop_NTPase"/>
</dbReference>
<dbReference type="InterPro" id="IPR036961">
    <property type="entry name" value="Kinesin_motor_dom_sf"/>
</dbReference>
<dbReference type="PROSITE" id="PS50067">
    <property type="entry name" value="KINESIN_MOTOR_2"/>
    <property type="match status" value="1"/>
</dbReference>
<feature type="binding site" evidence="1">
    <location>
        <begin position="101"/>
        <end position="108"/>
    </location>
    <ligand>
        <name>ATP</name>
        <dbReference type="ChEBI" id="CHEBI:30616"/>
    </ligand>
</feature>
<name>A0A058ZH56_FONAL</name>
<dbReference type="SUPFAM" id="SSF52540">
    <property type="entry name" value="P-loop containing nucleoside triphosphate hydrolases"/>
    <property type="match status" value="1"/>
</dbReference>
<feature type="domain" description="Kinesin motor" evidence="3">
    <location>
        <begin position="3"/>
        <end position="348"/>
    </location>
</feature>
<organism evidence="5">
    <name type="scientific">Fonticula alba</name>
    <name type="common">Slime mold</name>
    <dbReference type="NCBI Taxonomy" id="691883"/>
    <lineage>
        <taxon>Eukaryota</taxon>
        <taxon>Rotosphaerida</taxon>
        <taxon>Fonticulaceae</taxon>
        <taxon>Fonticula</taxon>
    </lineage>
</organism>
<keyword evidence="1" id="KW-0547">Nucleotide-binding</keyword>
<accession>A0A058ZH56</accession>
<dbReference type="SMART" id="SM00129">
    <property type="entry name" value="KISc"/>
    <property type="match status" value="1"/>
</dbReference>
<comment type="similarity">
    <text evidence="1">Belongs to the TRAFAC class myosin-kinesin ATPase superfamily. Kinesin family.</text>
</comment>
<dbReference type="GO" id="GO:0035091">
    <property type="term" value="F:phosphatidylinositol binding"/>
    <property type="evidence" value="ECO:0007669"/>
    <property type="project" value="InterPro"/>
</dbReference>
<evidence type="ECO:0000256" key="1">
    <source>
        <dbReference type="PROSITE-ProRule" id="PRU00283"/>
    </source>
</evidence>
<reference evidence="5" key="1">
    <citation type="submission" date="2013-04" db="EMBL/GenBank/DDBJ databases">
        <title>The Genome Sequence of Fonticula alba ATCC 38817.</title>
        <authorList>
            <consortium name="The Broad Institute Genomics Platform"/>
            <person name="Russ C."/>
            <person name="Cuomo C."/>
            <person name="Burger G."/>
            <person name="Gray M.W."/>
            <person name="Holland P.W.H."/>
            <person name="King N."/>
            <person name="Lang F.B.F."/>
            <person name="Roger A.J."/>
            <person name="Ruiz-Trillo I."/>
            <person name="Brown M."/>
            <person name="Walker B."/>
            <person name="Young S."/>
            <person name="Zeng Q."/>
            <person name="Gargeya S."/>
            <person name="Fitzgerald M."/>
            <person name="Haas B."/>
            <person name="Abouelleil A."/>
            <person name="Allen A.W."/>
            <person name="Alvarado L."/>
            <person name="Arachchi H.M."/>
            <person name="Berlin A.M."/>
            <person name="Chapman S.B."/>
            <person name="Gainer-Dewar J."/>
            <person name="Goldberg J."/>
            <person name="Griggs A."/>
            <person name="Gujja S."/>
            <person name="Hansen M."/>
            <person name="Howarth C."/>
            <person name="Imamovic A."/>
            <person name="Ireland A."/>
            <person name="Larimer J."/>
            <person name="McCowan C."/>
            <person name="Murphy C."/>
            <person name="Pearson M."/>
            <person name="Poon T.W."/>
            <person name="Priest M."/>
            <person name="Roberts A."/>
            <person name="Saif S."/>
            <person name="Shea T."/>
            <person name="Sisk P."/>
            <person name="Sykes S."/>
            <person name="Wortman J."/>
            <person name="Nusbaum C."/>
            <person name="Birren B."/>
        </authorList>
    </citation>
    <scope>NUCLEOTIDE SEQUENCE [LARGE SCALE GENOMIC DNA]</scope>
    <source>
        <strain evidence="5">ATCC 38817</strain>
    </source>
</reference>
<dbReference type="Gene3D" id="3.30.1520.10">
    <property type="entry name" value="Phox-like domain"/>
    <property type="match status" value="1"/>
</dbReference>
<evidence type="ECO:0000259" key="3">
    <source>
        <dbReference type="PROSITE" id="PS50067"/>
    </source>
</evidence>
<dbReference type="Proteomes" id="UP000030693">
    <property type="component" value="Unassembled WGS sequence"/>
</dbReference>
<dbReference type="PROSITE" id="PS50195">
    <property type="entry name" value="PX"/>
    <property type="match status" value="1"/>
</dbReference>
<dbReference type="PRINTS" id="PR00380">
    <property type="entry name" value="KINESINHEAVY"/>
</dbReference>
<dbReference type="GO" id="GO:0005524">
    <property type="term" value="F:ATP binding"/>
    <property type="evidence" value="ECO:0007669"/>
    <property type="project" value="UniProtKB-UniRule"/>
</dbReference>
<dbReference type="RefSeq" id="XP_009492518.1">
    <property type="nucleotide sequence ID" value="XM_009494243.1"/>
</dbReference>
<gene>
    <name evidence="5" type="ORF">H696_00395</name>
</gene>
<dbReference type="PANTHER" id="PTHR47117">
    <property type="entry name" value="STAR-RELATED LIPID TRANSFER PROTEIN 9"/>
    <property type="match status" value="1"/>
</dbReference>
<feature type="region of interest" description="Disordered" evidence="2">
    <location>
        <begin position="953"/>
        <end position="1028"/>
    </location>
</feature>
<dbReference type="EMBL" id="KB932201">
    <property type="protein sequence ID" value="KCV72817.1"/>
    <property type="molecule type" value="Genomic_DNA"/>
</dbReference>
<dbReference type="GO" id="GO:0008017">
    <property type="term" value="F:microtubule binding"/>
    <property type="evidence" value="ECO:0007669"/>
    <property type="project" value="InterPro"/>
</dbReference>
<dbReference type="STRING" id="691883.A0A058ZH56"/>
<feature type="compositionally biased region" description="Low complexity" evidence="2">
    <location>
        <begin position="755"/>
        <end position="768"/>
    </location>
</feature>
<evidence type="ECO:0000256" key="2">
    <source>
        <dbReference type="SAM" id="MobiDB-lite"/>
    </source>
</evidence>
<evidence type="ECO:0000313" key="6">
    <source>
        <dbReference type="Proteomes" id="UP000030693"/>
    </source>
</evidence>
<proteinExistence type="inferred from homology"/>
<dbReference type="Pfam" id="PF00787">
    <property type="entry name" value="PX"/>
    <property type="match status" value="1"/>
</dbReference>
<dbReference type="GO" id="GO:0003777">
    <property type="term" value="F:microtubule motor activity"/>
    <property type="evidence" value="ECO:0007669"/>
    <property type="project" value="InterPro"/>
</dbReference>
<evidence type="ECO:0000259" key="4">
    <source>
        <dbReference type="PROSITE" id="PS50195"/>
    </source>
</evidence>
<protein>
    <recommendedName>
        <fullName evidence="7">Kinesin motor domain-containing protein</fullName>
    </recommendedName>
</protein>
<evidence type="ECO:0008006" key="7">
    <source>
        <dbReference type="Google" id="ProtNLM"/>
    </source>
</evidence>
<dbReference type="OrthoDB" id="3176171at2759"/>
<dbReference type="Gene3D" id="3.40.850.10">
    <property type="entry name" value="Kinesin motor domain"/>
    <property type="match status" value="1"/>
</dbReference>
<feature type="compositionally biased region" description="Gly residues" evidence="2">
    <location>
        <begin position="954"/>
        <end position="964"/>
    </location>
</feature>
<dbReference type="eggNOG" id="KOG0245">
    <property type="taxonomic scope" value="Eukaryota"/>
</dbReference>
<feature type="domain" description="PX" evidence="4">
    <location>
        <begin position="781"/>
        <end position="901"/>
    </location>
</feature>
<feature type="compositionally biased region" description="Low complexity" evidence="2">
    <location>
        <begin position="1005"/>
        <end position="1015"/>
    </location>
</feature>
<dbReference type="InterPro" id="IPR001752">
    <property type="entry name" value="Kinesin_motor_dom"/>
</dbReference>
<dbReference type="InterPro" id="IPR036871">
    <property type="entry name" value="PX_dom_sf"/>
</dbReference>
<dbReference type="SUPFAM" id="SSF64268">
    <property type="entry name" value="PX domain"/>
    <property type="match status" value="1"/>
</dbReference>
<dbReference type="Gene3D" id="6.10.250.2520">
    <property type="match status" value="1"/>
</dbReference>
<sequence>MSSIRVAVRCRPFNERERQAHAEPVISVSGQQIAIRNPPGKGGGAPERKFTFDHAYWSGPSGTDASNGGEFAGQEKLFEDLGHEVLRNAMEGYNACIFAYGQTGSGKSYSMMGTDSEPGIVPRICEALFAIMSGTSSLPFLPAVDPASTETVNYKIEVSYIEIYNENVKDLLNPTQAGHNLKVREHPSLGPYVQGLTKFVVSSPEEFYRIMEMGNKTRTVASTLMNATSSRSHAIFSVEFTQLRQCAVSGLSTERTSKISLEGASINKSLSTLGLVIKALVDREARRSAGGNPASIFIPYRDSVLTYLIRDSLGGNSKTIMIAAISPAADSYEETMSTLRYADSAKHIVNQAVVNEDANARIIRELREEIRQLKLAQGGLPPSSASEDAAQIASLRERLLENERLMAEMAMTWEERLAASKRKEAGLLNLKSDGSALRLDTTLHQPHLLNLSDEPQVADGLVLFMIRPGLTVIGSARGMVGISEADLLLGLPEHVTAAHRATSDPATPCPVVPADTLVSVEGASPDAEPQGPEARVHLTLSSGDVRPAHAILFDGGPEGVWLAPACAPSSLPAESLVQVEGVPLPATGPYRLRHGQRIDLGCHVTFRFQHPQEAEALRLHRAGEGPSPYPPAQPGEPGFRRLSGASADSPGLHEGSFTSSTDDGASPVQPSPRMAAEPGADPQIPESVTAVPPSSGPVADSQLSAALRQASHSVAAGGLGDPPAATLVSGAEPPPAVGPSIAAEQQPGSVADSNPVAGQPAPSGAPASEYPDIEISIPRYRLVKDTSSSAVPLPGASGSHHVFTIIIITCDACWRIERRFKQFYELDRHLRKVSCLPDTIAALFPKRYYFGSTSLSVVESRREQLQQYLRAVVDWLTKRPLSPLLRSPRARTLISELPFLAPCGDDDPVVFESGEPGLHFAAQPRGIVPSMVAAEASVSPAFGGGSVGSAFSLGSGGGGNGGPALGQTPQRLATAPQPVQRSALDSRENAPTPTPSPGGGGAGGPAPLSRSSSSSFLLVNGRGTPPRL</sequence>
<dbReference type="GO" id="GO:0007018">
    <property type="term" value="P:microtubule-based movement"/>
    <property type="evidence" value="ECO:0007669"/>
    <property type="project" value="InterPro"/>
</dbReference>
<keyword evidence="1" id="KW-0067">ATP-binding</keyword>
<keyword evidence="6" id="KW-1185">Reference proteome</keyword>
<dbReference type="InterPro" id="IPR001683">
    <property type="entry name" value="PX_dom"/>
</dbReference>
<dbReference type="Pfam" id="PF00225">
    <property type="entry name" value="Kinesin"/>
    <property type="match status" value="1"/>
</dbReference>
<evidence type="ECO:0000313" key="5">
    <source>
        <dbReference type="EMBL" id="KCV72817.1"/>
    </source>
</evidence>
<feature type="region of interest" description="Disordered" evidence="2">
    <location>
        <begin position="622"/>
        <end position="770"/>
    </location>
</feature>
<keyword evidence="1" id="KW-0505">Motor protein</keyword>
<dbReference type="GeneID" id="20525120"/>
<dbReference type="AlphaFoldDB" id="A0A058ZH56"/>
<dbReference type="Gene3D" id="2.60.200.20">
    <property type="match status" value="1"/>
</dbReference>